<dbReference type="InterPro" id="IPR021830">
    <property type="entry name" value="DUF3422"/>
</dbReference>
<reference evidence="2 3" key="1">
    <citation type="submission" date="2020-08" db="EMBL/GenBank/DDBJ databases">
        <title>The genome sequence of Novosphingobium flavum 4Y4.</title>
        <authorList>
            <person name="Liu Y."/>
        </authorList>
    </citation>
    <scope>NUCLEOTIDE SEQUENCE [LARGE SCALE GENOMIC DNA]</scope>
    <source>
        <strain evidence="2 3">4Y4</strain>
    </source>
</reference>
<gene>
    <name evidence="2" type="ORF">H7F49_15565</name>
</gene>
<dbReference type="RefSeq" id="WP_185684501.1">
    <property type="nucleotide sequence ID" value="NZ_JACLAU010000035.1"/>
</dbReference>
<dbReference type="Proteomes" id="UP000520156">
    <property type="component" value="Unassembled WGS sequence"/>
</dbReference>
<keyword evidence="1" id="KW-1133">Transmembrane helix</keyword>
<sequence length="423" mass="47253">MQDHELRRRAVGEMHLRRWPLLPVPCHIVQWVLAVDEAERAEELAAIEARALEHDPVGNPSHREGRISPTVAFTWERQSEGSSLTLFAAPCTEDSFLDPASDGELAAALGWARGLPGQIVRSTRVWVGEDNAAVERLLERHPLNRDELVSSVIAGGIRMWSDFRIMPDGFGRLLVAANGADPRDLARQIQRLQELGNYRNKALLGLPVARECWPQLDRAEARLRDLADRIANSTTRDDSLMRELSALALDVASVSTAVSFRMDATLAYGQIVEERLEQLDSHPVAGFASLTDFTQRRFRPAMNTCRATMARIERLAARTQQLASLLRARISTHIENQNGELLRKMERSSSMQARLQQLVEGLSAVALSYYLLGLLKYALYALPHGSLGMTEERLVGLLVLPMVVGVWMTMHVLKKRLLGPDSH</sequence>
<evidence type="ECO:0000313" key="2">
    <source>
        <dbReference type="EMBL" id="MBC2653112.1"/>
    </source>
</evidence>
<dbReference type="Pfam" id="PF11902">
    <property type="entry name" value="DUF3422"/>
    <property type="match status" value="1"/>
</dbReference>
<accession>A0A7X1F9X6</accession>
<evidence type="ECO:0000313" key="3">
    <source>
        <dbReference type="Proteomes" id="UP000520156"/>
    </source>
</evidence>
<evidence type="ECO:0000256" key="1">
    <source>
        <dbReference type="SAM" id="Phobius"/>
    </source>
</evidence>
<keyword evidence="1" id="KW-0812">Transmembrane</keyword>
<feature type="transmembrane region" description="Helical" evidence="1">
    <location>
        <begin position="358"/>
        <end position="382"/>
    </location>
</feature>
<name>A0A7X1F9X6_9SPHN</name>
<dbReference type="AlphaFoldDB" id="A0A7X1F9X6"/>
<protein>
    <submittedName>
        <fullName evidence="2">DUF3422 domain-containing protein</fullName>
    </submittedName>
</protein>
<dbReference type="EMBL" id="JACLAU010000035">
    <property type="protein sequence ID" value="MBC2653112.1"/>
    <property type="molecule type" value="Genomic_DNA"/>
</dbReference>
<proteinExistence type="predicted"/>
<keyword evidence="3" id="KW-1185">Reference proteome</keyword>
<comment type="caution">
    <text evidence="2">The sequence shown here is derived from an EMBL/GenBank/DDBJ whole genome shotgun (WGS) entry which is preliminary data.</text>
</comment>
<organism evidence="2 3">
    <name type="scientific">Novosphingobium aerophilum</name>
    <dbReference type="NCBI Taxonomy" id="2839843"/>
    <lineage>
        <taxon>Bacteria</taxon>
        <taxon>Pseudomonadati</taxon>
        <taxon>Pseudomonadota</taxon>
        <taxon>Alphaproteobacteria</taxon>
        <taxon>Sphingomonadales</taxon>
        <taxon>Sphingomonadaceae</taxon>
        <taxon>Novosphingobium</taxon>
    </lineage>
</organism>
<feature type="transmembrane region" description="Helical" evidence="1">
    <location>
        <begin position="394"/>
        <end position="413"/>
    </location>
</feature>
<keyword evidence="1" id="KW-0472">Membrane</keyword>